<accession>A0ABC8SMH7</accession>
<keyword evidence="3" id="KW-1185">Reference proteome</keyword>
<dbReference type="PANTHER" id="PTHR31949:SF3">
    <property type="entry name" value="RUN_FYVE DOMAIN PROTEIN"/>
    <property type="match status" value="1"/>
</dbReference>
<feature type="compositionally biased region" description="Polar residues" evidence="1">
    <location>
        <begin position="438"/>
        <end position="454"/>
    </location>
</feature>
<evidence type="ECO:0000313" key="3">
    <source>
        <dbReference type="Proteomes" id="UP001642360"/>
    </source>
</evidence>
<feature type="compositionally biased region" description="Low complexity" evidence="1">
    <location>
        <begin position="38"/>
        <end position="56"/>
    </location>
</feature>
<name>A0ABC8SMH7_9AQUA</name>
<gene>
    <name evidence="2" type="ORF">ILEXP_LOCUS24229</name>
</gene>
<feature type="compositionally biased region" description="Basic and acidic residues" evidence="1">
    <location>
        <begin position="242"/>
        <end position="258"/>
    </location>
</feature>
<protein>
    <submittedName>
        <fullName evidence="2">Uncharacterized protein</fullName>
    </submittedName>
</protein>
<dbReference type="EMBL" id="CAUOFW020002747">
    <property type="protein sequence ID" value="CAK9155817.1"/>
    <property type="molecule type" value="Genomic_DNA"/>
</dbReference>
<feature type="compositionally biased region" description="Basic and acidic residues" evidence="1">
    <location>
        <begin position="402"/>
        <end position="415"/>
    </location>
</feature>
<dbReference type="AlphaFoldDB" id="A0ABC8SMH7"/>
<comment type="caution">
    <text evidence="2">The sequence shown here is derived from an EMBL/GenBank/DDBJ whole genome shotgun (WGS) entry which is preliminary data.</text>
</comment>
<feature type="compositionally biased region" description="Low complexity" evidence="1">
    <location>
        <begin position="379"/>
        <end position="388"/>
    </location>
</feature>
<organism evidence="2 3">
    <name type="scientific">Ilex paraguariensis</name>
    <name type="common">yerba mate</name>
    <dbReference type="NCBI Taxonomy" id="185542"/>
    <lineage>
        <taxon>Eukaryota</taxon>
        <taxon>Viridiplantae</taxon>
        <taxon>Streptophyta</taxon>
        <taxon>Embryophyta</taxon>
        <taxon>Tracheophyta</taxon>
        <taxon>Spermatophyta</taxon>
        <taxon>Magnoliopsida</taxon>
        <taxon>eudicotyledons</taxon>
        <taxon>Gunneridae</taxon>
        <taxon>Pentapetalae</taxon>
        <taxon>asterids</taxon>
        <taxon>campanulids</taxon>
        <taxon>Aquifoliales</taxon>
        <taxon>Aquifoliaceae</taxon>
        <taxon>Ilex</taxon>
    </lineage>
</organism>
<dbReference type="PANTHER" id="PTHR31949">
    <property type="entry name" value="GASTRIC MUCIN-LIKE PROTEIN"/>
    <property type="match status" value="1"/>
</dbReference>
<evidence type="ECO:0000313" key="2">
    <source>
        <dbReference type="EMBL" id="CAK9155817.1"/>
    </source>
</evidence>
<reference evidence="2 3" key="1">
    <citation type="submission" date="2024-02" db="EMBL/GenBank/DDBJ databases">
        <authorList>
            <person name="Vignale AGUSTIN F."/>
            <person name="Sosa J E."/>
            <person name="Modenutti C."/>
        </authorList>
    </citation>
    <scope>NUCLEOTIDE SEQUENCE [LARGE SCALE GENOMIC DNA]</scope>
</reference>
<proteinExistence type="predicted"/>
<feature type="compositionally biased region" description="Polar residues" evidence="1">
    <location>
        <begin position="420"/>
        <end position="430"/>
    </location>
</feature>
<feature type="region of interest" description="Disordered" evidence="1">
    <location>
        <begin position="222"/>
        <end position="267"/>
    </location>
</feature>
<dbReference type="Proteomes" id="UP001642360">
    <property type="component" value="Unassembled WGS sequence"/>
</dbReference>
<feature type="region of interest" description="Disordered" evidence="1">
    <location>
        <begin position="37"/>
        <end position="78"/>
    </location>
</feature>
<sequence length="454" mass="48963">MNDQRKGPQNMFRPLLSSVPSSTFYVGKASAGHRAIISRNSSVTSSSNASSDQATSGARDTEGSDQNQEDVTSEFVKAQHPDVQDEIFVFDKGDAANEDNGDGIIAGLRSSECDEGLRVDSQPGGSENFTNHDTIMAITVTSEDLDVKSDFEEVDGLRDMLLCFKCGCKYFAKQSLEGDLHLCPDCRRSDVHLDINTSVTAMTVAENSPMVYTKVSEEHESFDSVELPVGAPESPQVTTMGEPRDGPEEKFSKTDQKSYSEASWNSLSENDLAQPSVEEVEQRLANQQVMGQLTVGNSIPDGDARVQHIRLFSDHPNLKVGVAEGAGIAVVLKRSYSGKRTNVQSRSFSASSISYDDLSYVRDSANSMMSSVGLGSMSASSSVDLGSARQTETPVKWQLSGRKSEKENYRYDVNTKHQRTGSSLSGTPSHALNALGLATSTHEGSTEASNGDSC</sequence>
<evidence type="ECO:0000256" key="1">
    <source>
        <dbReference type="SAM" id="MobiDB-lite"/>
    </source>
</evidence>
<feature type="region of interest" description="Disordered" evidence="1">
    <location>
        <begin position="379"/>
        <end position="454"/>
    </location>
</feature>